<dbReference type="Gene3D" id="1.10.1200.10">
    <property type="entry name" value="ACP-like"/>
    <property type="match status" value="1"/>
</dbReference>
<dbReference type="GO" id="GO:0016491">
    <property type="term" value="F:oxidoreductase activity"/>
    <property type="evidence" value="ECO:0007669"/>
    <property type="project" value="InterPro"/>
</dbReference>
<dbReference type="PROSITE" id="PS00012">
    <property type="entry name" value="PHOSPHOPANTETHEINE"/>
    <property type="match status" value="1"/>
</dbReference>
<keyword evidence="4" id="KW-0521">NADP</keyword>
<dbReference type="InterPro" id="IPR050444">
    <property type="entry name" value="Polyketide_Synthase"/>
</dbReference>
<dbReference type="OrthoDB" id="329835at2759"/>
<dbReference type="InterPro" id="IPR013217">
    <property type="entry name" value="Methyltransf_12"/>
</dbReference>
<keyword evidence="5" id="KW-0511">Multifunctional enzyme</keyword>
<dbReference type="CDD" id="cd05195">
    <property type="entry name" value="enoyl_red"/>
    <property type="match status" value="1"/>
</dbReference>
<dbReference type="GO" id="GO:0016746">
    <property type="term" value="F:acyltransferase activity"/>
    <property type="evidence" value="ECO:0007669"/>
    <property type="project" value="UniProtKB-KW"/>
</dbReference>
<evidence type="ECO:0000256" key="6">
    <source>
        <dbReference type="ARBA" id="ARBA00023315"/>
    </source>
</evidence>
<dbReference type="Pfam" id="PF00107">
    <property type="entry name" value="ADH_zinc_N"/>
    <property type="match status" value="1"/>
</dbReference>
<evidence type="ECO:0000256" key="1">
    <source>
        <dbReference type="ARBA" id="ARBA00022450"/>
    </source>
</evidence>
<dbReference type="InterPro" id="IPR020806">
    <property type="entry name" value="PKS_PP-bd"/>
</dbReference>
<dbReference type="SUPFAM" id="SSF50129">
    <property type="entry name" value="GroES-like"/>
    <property type="match status" value="1"/>
</dbReference>
<evidence type="ECO:0000256" key="2">
    <source>
        <dbReference type="ARBA" id="ARBA00022553"/>
    </source>
</evidence>
<dbReference type="SMART" id="SM00822">
    <property type="entry name" value="PKS_KR"/>
    <property type="match status" value="1"/>
</dbReference>
<dbReference type="SUPFAM" id="SSF47336">
    <property type="entry name" value="ACP-like"/>
    <property type="match status" value="1"/>
</dbReference>
<dbReference type="InterPro" id="IPR013154">
    <property type="entry name" value="ADH-like_N"/>
</dbReference>
<dbReference type="Gene3D" id="3.90.180.10">
    <property type="entry name" value="Medium-chain alcohol dehydrogenases, catalytic domain"/>
    <property type="match status" value="1"/>
</dbReference>
<proteinExistence type="predicted"/>
<dbReference type="InterPro" id="IPR009081">
    <property type="entry name" value="PP-bd_ACP"/>
</dbReference>
<dbReference type="InterPro" id="IPR056501">
    <property type="entry name" value="NAD-bd_HRPKS_sdrA"/>
</dbReference>
<dbReference type="SMART" id="SM00823">
    <property type="entry name" value="PKS_PP"/>
    <property type="match status" value="1"/>
</dbReference>
<dbReference type="InterPro" id="IPR057326">
    <property type="entry name" value="KR_dom"/>
</dbReference>
<protein>
    <recommendedName>
        <fullName evidence="7">Carrier domain-containing protein</fullName>
    </recommendedName>
</protein>
<dbReference type="Pfam" id="PF23114">
    <property type="entry name" value="NAD-bd_HRPKS_sdrA"/>
    <property type="match status" value="1"/>
</dbReference>
<keyword evidence="3" id="KW-0808">Transferase</keyword>
<feature type="domain" description="Carrier" evidence="7">
    <location>
        <begin position="1156"/>
        <end position="1234"/>
    </location>
</feature>
<dbReference type="InterPro" id="IPR006162">
    <property type="entry name" value="Ppantetheine_attach_site"/>
</dbReference>
<dbReference type="Gene3D" id="3.40.50.720">
    <property type="entry name" value="NAD(P)-binding Rossmann-like Domain"/>
    <property type="match status" value="2"/>
</dbReference>
<keyword evidence="1" id="KW-0596">Phosphopantetheine</keyword>
<dbReference type="InterPro" id="IPR036736">
    <property type="entry name" value="ACP-like_sf"/>
</dbReference>
<gene>
    <name evidence="8" type="ORF">AJ79_08295</name>
</gene>
<sequence length="1251" mass="137516">MTYQMRWVVDAEYLTPSFFKVDTDAVASTKLHHLNQAAALYLASCLDRFSSTDLVTGHYHHLFNWMNRFSDSEEIRSLIDGIAESDRQNILELVRKYDVEGETLCRVGEKLPKILTGKIDPLALMLEDGFLYRLYANDDASKRCYCHMIHYLQQATKKNPNMNILELGAGTSGATVPLLQELGSDGVLPIYQYDFTDVSTGFFERSSIKLQKWSKYLRFKRFDLQGDPAKQGFAEGSYDIIIASNVLHATDCIDVSLSKVRKLLKPGGKLLLIEVTRVLPFYNVCSGVLPGWWAGVNDGRTDAPLLSIEQWDNALRRAGFSGVSIAAKDYVGPAQRSAMLISKAIVHEQAASQVPPVRILVSPSLAVERLPEFPSRLKTALSEEGLDVSTEYLNSQNTNISVDTLYILLDDGTSPILKAGSPELFEIVKSLCINATRVLWVTAQEDASAALNPEKGMIQGFARVARGENHQLQLLTLDIQESIAGPGYAEIVRKINDVVLTSFYGPHAMRSNELEYIYRVGQLYVPRLIPDGELNRHIQHSDGELCIKPQPFHQGVRPLKLKLPDSGSLEDLHFVDDKSLQESLSDNELEVQVAAYGVNFKDVAIALNQVKRPLPMAGEYAGTVLKVPPALKSKFQVGDRVSGFGSTAYASQIRVNAFATCRIPDSMSFVTAAAIPVAFSAAHFSLVDITRLKRGQTILIHSAAGAVGQAALRIAQHIGAKIFATVGTESKQHLLMDKYDIPHDHIFSSHTGGFKKGILHLTDNKGVDVVLNSLSGQLLQESWECVAEFGTFIELGKPASQSRSAVLPMAPFDRQVTFASVDLSRMCISRPEEVGKLLGQVMDMLTGVDAPIDPINIMPIGKIEEAFRHMQSREHIGKIVLQADPNYAMVRAVSEPSTNDRLQLKENATYMIAGGTGGLGIKITHYMIARGARHIVLFSRKGLDMVKVKDLQDEFSGAQVEVLAADVTDDLMIRKIVENCTRAGRPIRGVIQATMVLQNRVISHMTWEEFQDAIQPKVTGTQNLVKALQGHALDFFLMLSSGASIIGNLSQSNYAAGNAFMDALATNKALSSHSPFITLNLGPVTDAGTIADSNHHKKVLIRQGYILSGMRELVAMINYSLRQNTKCCGNGSRTNQHDAAVVQNTKAAIAAADTVEKMHSIISGAIAEKISTLTAQVFESIDMQCDIKEFGLDSLVVIELRNWIQHKFQATLQASEISNAAHIIALALTVSSRSELVRKSLSSHYDNVEQE</sequence>
<dbReference type="InterPro" id="IPR013149">
    <property type="entry name" value="ADH-like_C"/>
</dbReference>
<dbReference type="STRING" id="1447875.A0A2B7WUB8"/>
<dbReference type="InterPro" id="IPR011032">
    <property type="entry name" value="GroES-like_sf"/>
</dbReference>
<organism evidence="8 9">
    <name type="scientific">Helicocarpus griseus UAMH5409</name>
    <dbReference type="NCBI Taxonomy" id="1447875"/>
    <lineage>
        <taxon>Eukaryota</taxon>
        <taxon>Fungi</taxon>
        <taxon>Dikarya</taxon>
        <taxon>Ascomycota</taxon>
        <taxon>Pezizomycotina</taxon>
        <taxon>Eurotiomycetes</taxon>
        <taxon>Eurotiomycetidae</taxon>
        <taxon>Onygenales</taxon>
        <taxon>Ajellomycetaceae</taxon>
        <taxon>Helicocarpus</taxon>
    </lineage>
</organism>
<dbReference type="Gene3D" id="3.40.50.150">
    <property type="entry name" value="Vaccinia Virus protein VP39"/>
    <property type="match status" value="1"/>
</dbReference>
<dbReference type="Pfam" id="PF23297">
    <property type="entry name" value="ACP_SdgA_C"/>
    <property type="match status" value="1"/>
</dbReference>
<dbReference type="Pfam" id="PF08659">
    <property type="entry name" value="KR"/>
    <property type="match status" value="1"/>
</dbReference>
<comment type="caution">
    <text evidence="8">The sequence shown here is derived from an EMBL/GenBank/DDBJ whole genome shotgun (WGS) entry which is preliminary data.</text>
</comment>
<dbReference type="GO" id="GO:0030639">
    <property type="term" value="P:polyketide biosynthetic process"/>
    <property type="evidence" value="ECO:0007669"/>
    <property type="project" value="UniProtKB-ARBA"/>
</dbReference>
<dbReference type="Proteomes" id="UP000223968">
    <property type="component" value="Unassembled WGS sequence"/>
</dbReference>
<dbReference type="PROSITE" id="PS50075">
    <property type="entry name" value="CARRIER"/>
    <property type="match status" value="1"/>
</dbReference>
<dbReference type="EMBL" id="PDNB01000190">
    <property type="protein sequence ID" value="PGH00190.1"/>
    <property type="molecule type" value="Genomic_DNA"/>
</dbReference>
<keyword evidence="6" id="KW-0012">Acyltransferase</keyword>
<dbReference type="SMART" id="SM00829">
    <property type="entry name" value="PKS_ER"/>
    <property type="match status" value="1"/>
</dbReference>
<keyword evidence="9" id="KW-1185">Reference proteome</keyword>
<dbReference type="InterPro" id="IPR036291">
    <property type="entry name" value="NAD(P)-bd_dom_sf"/>
</dbReference>
<reference evidence="8 9" key="1">
    <citation type="submission" date="2017-10" db="EMBL/GenBank/DDBJ databases">
        <title>Comparative genomics in systemic dimorphic fungi from Ajellomycetaceae.</title>
        <authorList>
            <person name="Munoz J.F."/>
            <person name="Mcewen J.G."/>
            <person name="Clay O.K."/>
            <person name="Cuomo C.A."/>
        </authorList>
    </citation>
    <scope>NUCLEOTIDE SEQUENCE [LARGE SCALE GENOMIC DNA]</scope>
    <source>
        <strain evidence="8 9">UAMH5409</strain>
    </source>
</reference>
<evidence type="ECO:0000313" key="8">
    <source>
        <dbReference type="EMBL" id="PGH00190.1"/>
    </source>
</evidence>
<dbReference type="SUPFAM" id="SSF51735">
    <property type="entry name" value="NAD(P)-binding Rossmann-fold domains"/>
    <property type="match status" value="2"/>
</dbReference>
<evidence type="ECO:0000256" key="4">
    <source>
        <dbReference type="ARBA" id="ARBA00022857"/>
    </source>
</evidence>
<dbReference type="InterPro" id="IPR013968">
    <property type="entry name" value="PKS_KR"/>
</dbReference>
<dbReference type="SUPFAM" id="SSF53335">
    <property type="entry name" value="S-adenosyl-L-methionine-dependent methyltransferases"/>
    <property type="match status" value="1"/>
</dbReference>
<dbReference type="PANTHER" id="PTHR45681:SF6">
    <property type="entry name" value="POLYKETIDE SYNTHASE 37"/>
    <property type="match status" value="1"/>
</dbReference>
<keyword evidence="2" id="KW-0597">Phosphoprotein</keyword>
<evidence type="ECO:0000256" key="3">
    <source>
        <dbReference type="ARBA" id="ARBA00022679"/>
    </source>
</evidence>
<dbReference type="InterPro" id="IPR029063">
    <property type="entry name" value="SAM-dependent_MTases_sf"/>
</dbReference>
<evidence type="ECO:0000256" key="5">
    <source>
        <dbReference type="ARBA" id="ARBA00023268"/>
    </source>
</evidence>
<dbReference type="InterPro" id="IPR020843">
    <property type="entry name" value="ER"/>
</dbReference>
<evidence type="ECO:0000259" key="7">
    <source>
        <dbReference type="PROSITE" id="PS50075"/>
    </source>
</evidence>
<evidence type="ECO:0000313" key="9">
    <source>
        <dbReference type="Proteomes" id="UP000223968"/>
    </source>
</evidence>
<accession>A0A2B7WUB8</accession>
<name>A0A2B7WUB8_9EURO</name>
<dbReference type="Pfam" id="PF08242">
    <property type="entry name" value="Methyltransf_12"/>
    <property type="match status" value="1"/>
</dbReference>
<dbReference type="Pfam" id="PF08240">
    <property type="entry name" value="ADH_N"/>
    <property type="match status" value="1"/>
</dbReference>
<dbReference type="GO" id="GO:0031177">
    <property type="term" value="F:phosphopantetheine binding"/>
    <property type="evidence" value="ECO:0007669"/>
    <property type="project" value="InterPro"/>
</dbReference>
<dbReference type="AlphaFoldDB" id="A0A2B7WUB8"/>
<dbReference type="PANTHER" id="PTHR45681">
    <property type="entry name" value="POLYKETIDE SYNTHASE 44-RELATED"/>
    <property type="match status" value="1"/>
</dbReference>